<reference evidence="1" key="1">
    <citation type="journal article" date="2018" name="Nat. Plants">
        <title>Whole-genome landscape of Medicago truncatula symbiotic genes.</title>
        <authorList>
            <person name="Pecrix Y."/>
            <person name="Gamas P."/>
            <person name="Carrere S."/>
        </authorList>
    </citation>
    <scope>NUCLEOTIDE SEQUENCE</scope>
    <source>
        <tissue evidence="1">Leaves</tissue>
    </source>
</reference>
<dbReference type="AlphaFoldDB" id="A0A396IN01"/>
<protein>
    <submittedName>
        <fullName evidence="1">Uncharacterized protein</fullName>
    </submittedName>
</protein>
<gene>
    <name evidence="1" type="ORF">MtrunA17_Chr3g0077621</name>
</gene>
<dbReference type="Gramene" id="rna13044">
    <property type="protein sequence ID" value="RHN65225.1"/>
    <property type="gene ID" value="gene13044"/>
</dbReference>
<proteinExistence type="predicted"/>
<sequence>METIETPTSKSTRKRLAASLEGLDSINIEGGEIFATKEYKMVA</sequence>
<name>A0A396IN01_MEDTR</name>
<dbReference type="Proteomes" id="UP000265566">
    <property type="component" value="Chromosome 3"/>
</dbReference>
<accession>A0A396IN01</accession>
<comment type="caution">
    <text evidence="1">The sequence shown here is derived from an EMBL/GenBank/DDBJ whole genome shotgun (WGS) entry which is preliminary data.</text>
</comment>
<dbReference type="EMBL" id="PSQE01000003">
    <property type="protein sequence ID" value="RHN65225.1"/>
    <property type="molecule type" value="Genomic_DNA"/>
</dbReference>
<evidence type="ECO:0000313" key="1">
    <source>
        <dbReference type="EMBL" id="RHN65225.1"/>
    </source>
</evidence>
<organism evidence="1">
    <name type="scientific">Medicago truncatula</name>
    <name type="common">Barrel medic</name>
    <name type="synonym">Medicago tribuloides</name>
    <dbReference type="NCBI Taxonomy" id="3880"/>
    <lineage>
        <taxon>Eukaryota</taxon>
        <taxon>Viridiplantae</taxon>
        <taxon>Streptophyta</taxon>
        <taxon>Embryophyta</taxon>
        <taxon>Tracheophyta</taxon>
        <taxon>Spermatophyta</taxon>
        <taxon>Magnoliopsida</taxon>
        <taxon>eudicotyledons</taxon>
        <taxon>Gunneridae</taxon>
        <taxon>Pentapetalae</taxon>
        <taxon>rosids</taxon>
        <taxon>fabids</taxon>
        <taxon>Fabales</taxon>
        <taxon>Fabaceae</taxon>
        <taxon>Papilionoideae</taxon>
        <taxon>50 kb inversion clade</taxon>
        <taxon>NPAAA clade</taxon>
        <taxon>Hologalegina</taxon>
        <taxon>IRL clade</taxon>
        <taxon>Trifolieae</taxon>
        <taxon>Medicago</taxon>
    </lineage>
</organism>